<dbReference type="GO" id="GO:0006284">
    <property type="term" value="P:base-excision repair"/>
    <property type="evidence" value="ECO:0007669"/>
    <property type="project" value="TreeGrafter"/>
</dbReference>
<feature type="site" description="Transition state stabilizer" evidence="11">
    <location>
        <position position="148"/>
    </location>
</feature>
<dbReference type="InterPro" id="IPR036691">
    <property type="entry name" value="Endo/exonu/phosph_ase_sf"/>
</dbReference>
<dbReference type="Ensembl" id="ENSKMAT00000030274.1">
    <property type="protein sequence ID" value="ENSKMAP00000029904.1"/>
    <property type="gene ID" value="ENSKMAG00000022114.1"/>
</dbReference>
<name>A0A3Q3BSI3_KRYMA</name>
<dbReference type="InterPro" id="IPR005135">
    <property type="entry name" value="Endo/exonuclease/phosphatase"/>
</dbReference>
<keyword evidence="4 10" id="KW-0479">Metal-binding</keyword>
<keyword evidence="14" id="KW-1185">Reference proteome</keyword>
<dbReference type="GO" id="GO:0008311">
    <property type="term" value="F:double-stranded DNA 3'-5' DNA exonuclease activity"/>
    <property type="evidence" value="ECO:0007669"/>
    <property type="project" value="UniProtKB-EC"/>
</dbReference>
<feature type="binding site" evidence="10">
    <location>
        <position position="146"/>
    </location>
    <ligand>
        <name>Mg(2+)</name>
        <dbReference type="ChEBI" id="CHEBI:18420"/>
        <label>1</label>
    </ligand>
</feature>
<feature type="binding site" evidence="10">
    <location>
        <position position="44"/>
    </location>
    <ligand>
        <name>Mg(2+)</name>
        <dbReference type="ChEBI" id="CHEBI:18420"/>
        <label>1</label>
    </ligand>
</feature>
<comment type="cofactor">
    <cofactor evidence="10">
        <name>Mg(2+)</name>
        <dbReference type="ChEBI" id="CHEBI:18420"/>
    </cofactor>
    <cofactor evidence="10">
        <name>Mn(2+)</name>
        <dbReference type="ChEBI" id="CHEBI:29035"/>
    </cofactor>
    <text evidence="10">Probably binds two magnesium or manganese ions per subunit.</text>
</comment>
<feature type="binding site" evidence="10">
    <location>
        <position position="15"/>
    </location>
    <ligand>
        <name>Mg(2+)</name>
        <dbReference type="ChEBI" id="CHEBI:18420"/>
        <label>1</label>
    </ligand>
</feature>
<dbReference type="GO" id="GO:0008081">
    <property type="term" value="F:phosphoric diester hydrolase activity"/>
    <property type="evidence" value="ECO:0007669"/>
    <property type="project" value="TreeGrafter"/>
</dbReference>
<dbReference type="InterPro" id="IPR004808">
    <property type="entry name" value="AP_endonuc_1"/>
</dbReference>
<organism evidence="13 14">
    <name type="scientific">Kryptolebias marmoratus</name>
    <name type="common">Mangrove killifish</name>
    <name type="synonym">Rivulus marmoratus</name>
    <dbReference type="NCBI Taxonomy" id="37003"/>
    <lineage>
        <taxon>Eukaryota</taxon>
        <taxon>Metazoa</taxon>
        <taxon>Chordata</taxon>
        <taxon>Craniata</taxon>
        <taxon>Vertebrata</taxon>
        <taxon>Euteleostomi</taxon>
        <taxon>Actinopterygii</taxon>
        <taxon>Neopterygii</taxon>
        <taxon>Teleostei</taxon>
        <taxon>Neoteleostei</taxon>
        <taxon>Acanthomorphata</taxon>
        <taxon>Ovalentaria</taxon>
        <taxon>Atherinomorphae</taxon>
        <taxon>Cyprinodontiformes</taxon>
        <taxon>Rivulidae</taxon>
        <taxon>Kryptolebias</taxon>
    </lineage>
</organism>
<feature type="site" description="Important for catalytic activity" evidence="11">
    <location>
        <position position="209"/>
    </location>
</feature>
<dbReference type="EC" id="3.1.11.2" evidence="3"/>
<evidence type="ECO:0000256" key="10">
    <source>
        <dbReference type="PIRSR" id="PIRSR604808-2"/>
    </source>
</evidence>
<proteinExistence type="inferred from homology"/>
<evidence type="ECO:0000256" key="11">
    <source>
        <dbReference type="PIRSR" id="PIRSR604808-3"/>
    </source>
</evidence>
<accession>A0A3Q3BSI3</accession>
<dbReference type="SUPFAM" id="SSF56219">
    <property type="entry name" value="DNase I-like"/>
    <property type="match status" value="1"/>
</dbReference>
<keyword evidence="5" id="KW-0227">DNA damage</keyword>
<protein>
    <recommendedName>
        <fullName evidence="3">exodeoxyribonuclease III</fullName>
        <ecNumber evidence="3">3.1.11.2</ecNumber>
    </recommendedName>
</protein>
<evidence type="ECO:0000256" key="7">
    <source>
        <dbReference type="ARBA" id="ARBA00022842"/>
    </source>
</evidence>
<evidence type="ECO:0000313" key="14">
    <source>
        <dbReference type="Proteomes" id="UP000264800"/>
    </source>
</evidence>
<evidence type="ECO:0000256" key="9">
    <source>
        <dbReference type="PIRSR" id="PIRSR604808-1"/>
    </source>
</evidence>
<dbReference type="Proteomes" id="UP000264800">
    <property type="component" value="Unplaced"/>
</dbReference>
<evidence type="ECO:0000259" key="12">
    <source>
        <dbReference type="Pfam" id="PF03372"/>
    </source>
</evidence>
<evidence type="ECO:0000256" key="6">
    <source>
        <dbReference type="ARBA" id="ARBA00022801"/>
    </source>
</evidence>
<evidence type="ECO:0000256" key="2">
    <source>
        <dbReference type="ARBA" id="ARBA00007092"/>
    </source>
</evidence>
<feature type="active site" description="Proton donor/acceptor" evidence="9">
    <location>
        <position position="146"/>
    </location>
</feature>
<dbReference type="Pfam" id="PF03372">
    <property type="entry name" value="Exo_endo_phos"/>
    <property type="match status" value="1"/>
</dbReference>
<evidence type="ECO:0000256" key="5">
    <source>
        <dbReference type="ARBA" id="ARBA00022763"/>
    </source>
</evidence>
<evidence type="ECO:0000313" key="13">
    <source>
        <dbReference type="Ensembl" id="ENSKMAP00000029904.1"/>
    </source>
</evidence>
<dbReference type="GO" id="GO:0046872">
    <property type="term" value="F:metal ion binding"/>
    <property type="evidence" value="ECO:0007669"/>
    <property type="project" value="UniProtKB-KW"/>
</dbReference>
<feature type="binding site" evidence="10">
    <location>
        <position position="233"/>
    </location>
    <ligand>
        <name>Mg(2+)</name>
        <dbReference type="ChEBI" id="CHEBI:18420"/>
        <label>1</label>
    </ligand>
</feature>
<feature type="binding site" evidence="10">
    <location>
        <position position="148"/>
    </location>
    <ligand>
        <name>Mg(2+)</name>
        <dbReference type="ChEBI" id="CHEBI:18420"/>
        <label>1</label>
    </ligand>
</feature>
<dbReference type="PANTHER" id="PTHR22748:SF26">
    <property type="entry name" value="ENDONUCLEASE_EXONUCLEASE_PHOSPHATASE DOMAIN-CONTAINING PROTEIN"/>
    <property type="match status" value="1"/>
</dbReference>
<evidence type="ECO:0000256" key="8">
    <source>
        <dbReference type="ARBA" id="ARBA00023204"/>
    </source>
</evidence>
<keyword evidence="8" id="KW-0234">DNA repair</keyword>
<evidence type="ECO:0000256" key="3">
    <source>
        <dbReference type="ARBA" id="ARBA00012115"/>
    </source>
</evidence>
<feature type="active site" description="Proton acceptor" evidence="9">
    <location>
        <position position="234"/>
    </location>
</feature>
<dbReference type="GO" id="GO:0005634">
    <property type="term" value="C:nucleus"/>
    <property type="evidence" value="ECO:0007669"/>
    <property type="project" value="TreeGrafter"/>
</dbReference>
<dbReference type="GO" id="GO:0003906">
    <property type="term" value="F:DNA-(apurinic or apyrimidinic site) endonuclease activity"/>
    <property type="evidence" value="ECO:0007669"/>
    <property type="project" value="TreeGrafter"/>
</dbReference>
<sequence>MGEYCYNTLSQISLNVKGINNVIKRQKILTFLKKENTKIALLSETHLTDNEHLKLRRNWVGQVHYSSHNSKSRGVAILIHRSLPFTLEKTMSDNDGRYVLISGFLYGEHILIGCIYGPNIYEATFFPKLLSDIASVHTPYIVVGGDFNCIHDPNVDQAPPRSTSTSRKSLRLREFCQDLELYDTWRVTNPRERDYTFFSQPHQTFSRIDFFLSSRMILDRVRNCSISTCTISDHSPVILCISPPYADPASRHWRMNPSLLSYPSFTNYITDQWNFFMDTNKTPDVNPSLLWETAKAFIRGCVISYTTAQKKAAIKDQLHLERIVQETELQFKNTPSRALSKKLEAARSALNQLLTKQAEATIFFAKHRLYQSGNKPGRLLARLTKGRMEANTISSLQDNNRDRHYKTTDINRVKKLHDTIKERNLDFTLKVIVFFLISLLIASR</sequence>
<keyword evidence="6" id="KW-0378">Hydrolase</keyword>
<dbReference type="OMA" id="HVSLSIC"/>
<dbReference type="AlphaFoldDB" id="A0A3Q3BSI3"/>
<reference evidence="13" key="1">
    <citation type="submission" date="2025-08" db="UniProtKB">
        <authorList>
            <consortium name="Ensembl"/>
        </authorList>
    </citation>
    <scope>IDENTIFICATION</scope>
</reference>
<evidence type="ECO:0000256" key="4">
    <source>
        <dbReference type="ARBA" id="ARBA00022723"/>
    </source>
</evidence>
<dbReference type="PANTHER" id="PTHR22748">
    <property type="entry name" value="AP ENDONUCLEASE"/>
    <property type="match status" value="1"/>
</dbReference>
<dbReference type="GeneTree" id="ENSGT00950000183016"/>
<feature type="active site" evidence="9">
    <location>
        <position position="116"/>
    </location>
</feature>
<comment type="catalytic activity">
    <reaction evidence="1">
        <text>Exonucleolytic cleavage in the 3'- to 5'-direction to yield nucleoside 5'-phosphates.</text>
        <dbReference type="EC" id="3.1.11.2"/>
    </reaction>
</comment>
<feature type="binding site" evidence="10">
    <location>
        <position position="234"/>
    </location>
    <ligand>
        <name>Mg(2+)</name>
        <dbReference type="ChEBI" id="CHEBI:18420"/>
        <label>1</label>
    </ligand>
</feature>
<feature type="site" description="Interaction with DNA substrate" evidence="11">
    <location>
        <position position="234"/>
    </location>
</feature>
<dbReference type="STRING" id="37003.ENSKMAP00000029904"/>
<feature type="domain" description="Endonuclease/exonuclease/phosphatase" evidence="12">
    <location>
        <begin position="13"/>
        <end position="234"/>
    </location>
</feature>
<comment type="similarity">
    <text evidence="2">Belongs to the DNA repair enzymes AP/ExoA family.</text>
</comment>
<reference evidence="13" key="2">
    <citation type="submission" date="2025-09" db="UniProtKB">
        <authorList>
            <consortium name="Ensembl"/>
        </authorList>
    </citation>
    <scope>IDENTIFICATION</scope>
</reference>
<dbReference type="CDD" id="cd09076">
    <property type="entry name" value="L1-EN"/>
    <property type="match status" value="1"/>
</dbReference>
<dbReference type="Gene3D" id="3.60.10.10">
    <property type="entry name" value="Endonuclease/exonuclease/phosphatase"/>
    <property type="match status" value="1"/>
</dbReference>
<evidence type="ECO:0000256" key="1">
    <source>
        <dbReference type="ARBA" id="ARBA00000493"/>
    </source>
</evidence>
<keyword evidence="10" id="KW-0464">Manganese</keyword>
<keyword evidence="7 10" id="KW-0460">Magnesium</keyword>